<dbReference type="AlphaFoldDB" id="A0A3D9LI02"/>
<accession>A0A3D9LI02</accession>
<keyword evidence="1" id="KW-0812">Transmembrane</keyword>
<evidence type="ECO:0000256" key="1">
    <source>
        <dbReference type="SAM" id="Phobius"/>
    </source>
</evidence>
<keyword evidence="3" id="KW-1185">Reference proteome</keyword>
<gene>
    <name evidence="2" type="ORF">C7460_101176</name>
</gene>
<organism evidence="2 3">
    <name type="scientific">Marinoscillum furvescens DSM 4134</name>
    <dbReference type="NCBI Taxonomy" id="1122208"/>
    <lineage>
        <taxon>Bacteria</taxon>
        <taxon>Pseudomonadati</taxon>
        <taxon>Bacteroidota</taxon>
        <taxon>Cytophagia</taxon>
        <taxon>Cytophagales</taxon>
        <taxon>Reichenbachiellaceae</taxon>
        <taxon>Marinoscillum</taxon>
    </lineage>
</organism>
<evidence type="ECO:0008006" key="4">
    <source>
        <dbReference type="Google" id="ProtNLM"/>
    </source>
</evidence>
<dbReference type="EMBL" id="QREG01000001">
    <property type="protein sequence ID" value="REE05659.1"/>
    <property type="molecule type" value="Genomic_DNA"/>
</dbReference>
<dbReference type="Proteomes" id="UP000256779">
    <property type="component" value="Unassembled WGS sequence"/>
</dbReference>
<comment type="caution">
    <text evidence="2">The sequence shown here is derived from an EMBL/GenBank/DDBJ whole genome shotgun (WGS) entry which is preliminary data.</text>
</comment>
<sequence>MEIDQLKLYWKQYDEKLDRNWKLNMHLLRTTNTSKARNELNKLTWVIGITLAFYVLATYYFVHFTIGGWPSPYLVGSGAILSIWTLIISVGCVHELELISRIDFSEPVATVQGKLLRLKLIIIRYLRLVVWIFPFFMAFIAWFFKALFGIDIMLHADPTWLWSNVAIGVLVFLPFSIWAHRKLSPKNANKPWMNKLIIGNGSQINKALEFIGEIDEFDKER</sequence>
<proteinExistence type="predicted"/>
<keyword evidence="1" id="KW-0472">Membrane</keyword>
<feature type="transmembrane region" description="Helical" evidence="1">
    <location>
        <begin position="160"/>
        <end position="180"/>
    </location>
</feature>
<dbReference type="RefSeq" id="WP_115866170.1">
    <property type="nucleotide sequence ID" value="NZ_QREG01000001.1"/>
</dbReference>
<reference evidence="2 3" key="1">
    <citation type="submission" date="2018-07" db="EMBL/GenBank/DDBJ databases">
        <title>Genomic Encyclopedia of Type Strains, Phase IV (KMG-IV): sequencing the most valuable type-strain genomes for metagenomic binning, comparative biology and taxonomic classification.</title>
        <authorList>
            <person name="Goeker M."/>
        </authorList>
    </citation>
    <scope>NUCLEOTIDE SEQUENCE [LARGE SCALE GENOMIC DNA]</scope>
    <source>
        <strain evidence="2 3">DSM 4134</strain>
    </source>
</reference>
<feature type="transmembrane region" description="Helical" evidence="1">
    <location>
        <begin position="74"/>
        <end position="93"/>
    </location>
</feature>
<name>A0A3D9LI02_MARFU</name>
<feature type="transmembrane region" description="Helical" evidence="1">
    <location>
        <begin position="125"/>
        <end position="148"/>
    </location>
</feature>
<protein>
    <recommendedName>
        <fullName evidence="4">Serine/threonine protein kinase</fullName>
    </recommendedName>
</protein>
<evidence type="ECO:0000313" key="3">
    <source>
        <dbReference type="Proteomes" id="UP000256779"/>
    </source>
</evidence>
<feature type="transmembrane region" description="Helical" evidence="1">
    <location>
        <begin position="43"/>
        <end position="62"/>
    </location>
</feature>
<evidence type="ECO:0000313" key="2">
    <source>
        <dbReference type="EMBL" id="REE05659.1"/>
    </source>
</evidence>
<keyword evidence="1" id="KW-1133">Transmembrane helix</keyword>
<dbReference type="OrthoDB" id="5706484at2"/>